<gene>
    <name evidence="1" type="ORF">ADUPG1_008624</name>
</gene>
<evidence type="ECO:0000313" key="1">
    <source>
        <dbReference type="EMBL" id="GKT35468.1"/>
    </source>
</evidence>
<dbReference type="Proteomes" id="UP001057375">
    <property type="component" value="Unassembled WGS sequence"/>
</dbReference>
<reference evidence="1" key="1">
    <citation type="submission" date="2022-03" db="EMBL/GenBank/DDBJ databases">
        <title>Draft genome sequence of Aduncisulcus paluster, a free-living microaerophilic Fornicata.</title>
        <authorList>
            <person name="Yuyama I."/>
            <person name="Kume K."/>
            <person name="Tamura T."/>
            <person name="Inagaki Y."/>
            <person name="Hashimoto T."/>
        </authorList>
    </citation>
    <scope>NUCLEOTIDE SEQUENCE</scope>
    <source>
        <strain evidence="1">NY0171</strain>
    </source>
</reference>
<organism evidence="1 2">
    <name type="scientific">Aduncisulcus paluster</name>
    <dbReference type="NCBI Taxonomy" id="2918883"/>
    <lineage>
        <taxon>Eukaryota</taxon>
        <taxon>Metamonada</taxon>
        <taxon>Carpediemonas-like organisms</taxon>
        <taxon>Aduncisulcus</taxon>
    </lineage>
</organism>
<accession>A0ABQ5KSN4</accession>
<sequence length="273" mass="31371">MDRNYWDESYVPSIEDTIRKSVVTFDSVHDGSHVACPRLLGLFYTISKALQDNLETCSRALSDTVDVSKIYSPLDYFPKCCLPFCTRTFVRSLADVTLDLMHEFEDCENVSKLKLSCHAHHVISHWILFDKIPKIFENQKRAGKYPIPAPVDRYKKSPKETDYEYFANVLKLKKKLVEDLYSLPQDFFEKNPDDPMHPKLWFKMEESKPKISVAPGSKLSLKFDIKAAAPKRTTGSGIVISMPLKHSVNKEIRPIIPQKTYTFSTSAKPYIPE</sequence>
<proteinExistence type="predicted"/>
<evidence type="ECO:0000313" key="2">
    <source>
        <dbReference type="Proteomes" id="UP001057375"/>
    </source>
</evidence>
<name>A0ABQ5KSN4_9EUKA</name>
<comment type="caution">
    <text evidence="1">The sequence shown here is derived from an EMBL/GenBank/DDBJ whole genome shotgun (WGS) entry which is preliminary data.</text>
</comment>
<keyword evidence="2" id="KW-1185">Reference proteome</keyword>
<dbReference type="EMBL" id="BQXS01010994">
    <property type="protein sequence ID" value="GKT35468.1"/>
    <property type="molecule type" value="Genomic_DNA"/>
</dbReference>
<protein>
    <submittedName>
        <fullName evidence="1">Uncharacterized protein</fullName>
    </submittedName>
</protein>